<keyword evidence="2" id="KW-1185">Reference proteome</keyword>
<evidence type="ECO:0000313" key="1">
    <source>
        <dbReference type="EMBL" id="KAH9486905.1"/>
    </source>
</evidence>
<evidence type="ECO:0000313" key="2">
    <source>
        <dbReference type="Proteomes" id="UP000664032"/>
    </source>
</evidence>
<organism evidence="1 2">
    <name type="scientific">Psilocybe cubensis</name>
    <name type="common">Psychedelic mushroom</name>
    <name type="synonym">Stropharia cubensis</name>
    <dbReference type="NCBI Taxonomy" id="181762"/>
    <lineage>
        <taxon>Eukaryota</taxon>
        <taxon>Fungi</taxon>
        <taxon>Dikarya</taxon>
        <taxon>Basidiomycota</taxon>
        <taxon>Agaricomycotina</taxon>
        <taxon>Agaricomycetes</taxon>
        <taxon>Agaricomycetidae</taxon>
        <taxon>Agaricales</taxon>
        <taxon>Agaricineae</taxon>
        <taxon>Strophariaceae</taxon>
        <taxon>Psilocybe</taxon>
    </lineage>
</organism>
<sequence length="1121" mass="126164">MEHATSPTGQAVDTEDHALPPPLQKLSTILDESPETLAVGDSELHAVALAAAKHIFDLSVQSEEKSRPHIGSLITSISPAEAPQTRSKLKADQNKPKADAEKNLFDFTPLKSLFVDGMDEEQIWAQLDLRTKTVCKMLDFVLEGEVGEEQDNDEEDDEESEEDPEEALRKALEGNKDIDMDEFMAKYGLSEDDLEDSEESQEEVEMGIDEDVSESEEGEEEEEGFSPLRDPEEEGHNPKSILRKRDPKPSLKKKRKGGHPELDDGFFDLAEFNAETERAESKSSTRGRLSGKEDSDSDDMDIDLFASVDHDENFDEEDLQNGEGELYYKDFFEPPSRFEPSSQKPKGNGKGQVHFHDQVRVKKIKATGKNRSLHDDDDEEEEDDDDELDEDADMPDFQFGDRDTGGSDDEMEWDESDREEDDDDDEGEDSDSSESQVDNETIARMKNDLFAEDEEVPDDLTTYERRMAALREQISELESENVAPKEWVLMGEAGSRQRPQNSLLEEDLEFDRVMKAVPVTTEEAVKSLEETIKARILEGRFDDVIRIRPLEDKPFLPSRLLELKDTKSTQSLAQIYENDYVASQTGGEAVDDRDGKLKKEHEEIDLMWEKICSKLDALCNAHFVPKQAKATISTVTNAATASLESALPTSKSTSTMLAPEEIFATSPSSLRARSELTPAEKRAQRSRDRKAKKRQRESLEKSVDKLAKSRGIGGVKKQKQAALESVVKHGKGVTVIGKKGITSSKDKRKNASNPLNNTMHLFKKKNANAIPPVSEPKLPPSSTSVNGSFSSYRSSSSTYVASRDGDPYLNTSRQQSYDNKSVDNASYVDPYNRNRGVGDVYSRGGAELDKDRNELFSGYNPAKGGSGRFFDGPNTGRNPAPGEENDEDVEAIKQQTRFVKQESATSTRNALRMAREAEETARNTLTRLGDQSEKLANTERHLDVSKGYSQRADDKTDELKQLNRSIFRPVITFNKDAKRAAQEAKLQARYEDERTERERAMMDIRESQNRLGRATTYGRGDNEDELIGGRSRMKSAEQMAAQKEQRKRYQFEANASDDELEDEIDGNLDEISEMTKRLKALGTTMGDELDRQNGRIKRIEEKTVGLDDRIFKNTERLKRIK</sequence>
<protein>
    <submittedName>
        <fullName evidence="1">U3 small nucleolar ribonucleoprotein mpp10</fullName>
    </submittedName>
</protein>
<name>A0ACB8HI68_PSICU</name>
<gene>
    <name evidence="1" type="ORF">JR316_0000971</name>
</gene>
<proteinExistence type="predicted"/>
<dbReference type="EMBL" id="JAFIQS020000001">
    <property type="protein sequence ID" value="KAH9486905.1"/>
    <property type="molecule type" value="Genomic_DNA"/>
</dbReference>
<accession>A0ACB8HI68</accession>
<reference evidence="1" key="1">
    <citation type="submission" date="2021-10" db="EMBL/GenBank/DDBJ databases">
        <title>Psilocybe cubensis genome.</title>
        <authorList>
            <person name="Mckernan K.J."/>
            <person name="Crawford S."/>
            <person name="Trippe A."/>
            <person name="Kane L.T."/>
            <person name="Mclaughlin S."/>
        </authorList>
    </citation>
    <scope>NUCLEOTIDE SEQUENCE</scope>
    <source>
        <strain evidence="1">MGC-MH-2018</strain>
    </source>
</reference>
<dbReference type="Proteomes" id="UP000664032">
    <property type="component" value="Unassembled WGS sequence"/>
</dbReference>
<keyword evidence="1" id="KW-0687">Ribonucleoprotein</keyword>
<comment type="caution">
    <text evidence="1">The sequence shown here is derived from an EMBL/GenBank/DDBJ whole genome shotgun (WGS) entry which is preliminary data.</text>
</comment>